<evidence type="ECO:0000313" key="4">
    <source>
        <dbReference type="Proteomes" id="UP001441944"/>
    </source>
</evidence>
<dbReference type="Pfam" id="PF07143">
    <property type="entry name" value="CrtC"/>
    <property type="match status" value="1"/>
</dbReference>
<dbReference type="RefSeq" id="WP_353401969.1">
    <property type="nucleotide sequence ID" value="NZ_BAABWU010000019.1"/>
</dbReference>
<keyword evidence="1" id="KW-0732">Signal</keyword>
<protein>
    <submittedName>
        <fullName evidence="3">Lipocalin-like domain-containing protein</fullName>
    </submittedName>
</protein>
<gene>
    <name evidence="3" type="ORF">NBRC116598_36210</name>
</gene>
<dbReference type="Gene3D" id="2.40.370.10">
    <property type="entry name" value="AttH-like domain"/>
    <property type="match status" value="2"/>
</dbReference>
<evidence type="ECO:0000256" key="1">
    <source>
        <dbReference type="SAM" id="SignalP"/>
    </source>
</evidence>
<dbReference type="InterPro" id="IPR023374">
    <property type="entry name" value="AttH-like_dom_sf"/>
</dbReference>
<reference evidence="3 4" key="1">
    <citation type="submission" date="2024-04" db="EMBL/GenBank/DDBJ databases">
        <title>Draft genome sequence of Pseudophaeobacter arcticus NBRC 116598.</title>
        <authorList>
            <person name="Miyakawa T."/>
            <person name="Kusuya Y."/>
            <person name="Miura T."/>
        </authorList>
    </citation>
    <scope>NUCLEOTIDE SEQUENCE [LARGE SCALE GENOMIC DNA]</scope>
    <source>
        <strain evidence="3 4">SU-CL00105</strain>
    </source>
</reference>
<name>A0ABQ0AQM4_9RHOB</name>
<dbReference type="InterPro" id="IPR010791">
    <property type="entry name" value="AttH_dom"/>
</dbReference>
<keyword evidence="4" id="KW-1185">Reference proteome</keyword>
<proteinExistence type="predicted"/>
<accession>A0ABQ0AQM4</accession>
<dbReference type="Proteomes" id="UP001441944">
    <property type="component" value="Unassembled WGS sequence"/>
</dbReference>
<feature type="domain" description="AttH" evidence="2">
    <location>
        <begin position="56"/>
        <end position="223"/>
    </location>
</feature>
<feature type="chain" id="PRO_5046382470" evidence="1">
    <location>
        <begin position="21"/>
        <end position="350"/>
    </location>
</feature>
<dbReference type="PANTHER" id="PTHR38591:SF1">
    <property type="entry name" value="BLL1000 PROTEIN"/>
    <property type="match status" value="1"/>
</dbReference>
<dbReference type="PANTHER" id="PTHR38591">
    <property type="entry name" value="HYDROLASE"/>
    <property type="match status" value="1"/>
</dbReference>
<sequence length="350" mass="38073">MNVSRLLLCLNLLVAGPALSQGFAGLGTAAEGFAIPHPDHRLEFPTDHGAHPDFRIEWWYLTANLKDETGQSYGIQWTLFRSALAPGEAEGWQSPQIWMGHAGLTSATAHFSAERLARGGIGQAGVTTAPFQAWIDDWQMAGANDLSQLDLSAAGDSFSYELSARTTAPLVLQGEQGYSVKSPEGQASYYYSQPNYQIKGSLTLPSGPVAVTGDGWLDREWSSQPLSENQEGWDWFSLRFDSGDKLMGFVLRGANGAEDFRSGTWISATGEVTPLAPGVFQADPLAQVEVKGRSIPTRWKVDLPERNVSLTVEALNPQSWMDVAFAYWEGPVTVFGSHSGTGYLEMTGYE</sequence>
<evidence type="ECO:0000259" key="2">
    <source>
        <dbReference type="Pfam" id="PF07143"/>
    </source>
</evidence>
<feature type="signal peptide" evidence="1">
    <location>
        <begin position="1"/>
        <end position="20"/>
    </location>
</feature>
<dbReference type="SUPFAM" id="SSF159245">
    <property type="entry name" value="AttH-like"/>
    <property type="match status" value="1"/>
</dbReference>
<comment type="caution">
    <text evidence="3">The sequence shown here is derived from an EMBL/GenBank/DDBJ whole genome shotgun (WGS) entry which is preliminary data.</text>
</comment>
<organism evidence="3 4">
    <name type="scientific">Pseudophaeobacter arcticus</name>
    <dbReference type="NCBI Taxonomy" id="385492"/>
    <lineage>
        <taxon>Bacteria</taxon>
        <taxon>Pseudomonadati</taxon>
        <taxon>Pseudomonadota</taxon>
        <taxon>Alphaproteobacteria</taxon>
        <taxon>Rhodobacterales</taxon>
        <taxon>Paracoccaceae</taxon>
        <taxon>Pseudophaeobacter</taxon>
    </lineage>
</organism>
<dbReference type="Pfam" id="PF17186">
    <property type="entry name" value="Lipocalin_9"/>
    <property type="match status" value="1"/>
</dbReference>
<dbReference type="EMBL" id="BAABWU010000019">
    <property type="protein sequence ID" value="GAA6198176.1"/>
    <property type="molecule type" value="Genomic_DNA"/>
</dbReference>
<evidence type="ECO:0000313" key="3">
    <source>
        <dbReference type="EMBL" id="GAA6198176.1"/>
    </source>
</evidence>